<evidence type="ECO:0000313" key="2">
    <source>
        <dbReference type="EMBL" id="AFY93300.1"/>
    </source>
</evidence>
<name>K9UES0_CHAP6</name>
<feature type="transmembrane region" description="Helical" evidence="1">
    <location>
        <begin position="36"/>
        <end position="55"/>
    </location>
</feature>
<protein>
    <submittedName>
        <fullName evidence="2">Uncharacterized protein</fullName>
    </submittedName>
</protein>
<keyword evidence="3" id="KW-1185">Reference proteome</keyword>
<dbReference type="STRING" id="1173020.Cha6605_2217"/>
<dbReference type="eggNOG" id="ENOG50334JS">
    <property type="taxonomic scope" value="Bacteria"/>
</dbReference>
<evidence type="ECO:0000313" key="3">
    <source>
        <dbReference type="Proteomes" id="UP000010366"/>
    </source>
</evidence>
<keyword evidence="1" id="KW-1133">Transmembrane helix</keyword>
<accession>K9UES0</accession>
<proteinExistence type="predicted"/>
<keyword evidence="1" id="KW-0812">Transmembrane</keyword>
<dbReference type="KEGG" id="cmp:Cha6605_2217"/>
<sequence length="200" mass="22449">MDRPNRSIFREDAIRRYVASREEIVLPRWISPSSFLYLWVLLGLLFGGIFMAWFAKVPVSAAGKAMVVRSRDRTQGVREKVVIAAFFPTQTRSHLQAHQPLRLHFEGLSSLDRSRLSRLKLKDKPVIRSPEDIRDRFGLTASTALQINQPVAVAIVPLDPADLHLPTSAYIGSTGKAEIVVGSQRLLSLLPWIGSHFQTP</sequence>
<evidence type="ECO:0000256" key="1">
    <source>
        <dbReference type="SAM" id="Phobius"/>
    </source>
</evidence>
<dbReference type="AlphaFoldDB" id="K9UES0"/>
<keyword evidence="1" id="KW-0472">Membrane</keyword>
<dbReference type="Proteomes" id="UP000010366">
    <property type="component" value="Chromosome"/>
</dbReference>
<reference evidence="2 3" key="1">
    <citation type="submission" date="2012-05" db="EMBL/GenBank/DDBJ databases">
        <title>Finished chromosome of genome of Chamaesiphon sp. PCC 6605.</title>
        <authorList>
            <consortium name="US DOE Joint Genome Institute"/>
            <person name="Gugger M."/>
            <person name="Coursin T."/>
            <person name="Rippka R."/>
            <person name="Tandeau De Marsac N."/>
            <person name="Huntemann M."/>
            <person name="Wei C.-L."/>
            <person name="Han J."/>
            <person name="Detter J.C."/>
            <person name="Han C."/>
            <person name="Tapia R."/>
            <person name="Chen A."/>
            <person name="Kyrpides N."/>
            <person name="Mavromatis K."/>
            <person name="Markowitz V."/>
            <person name="Szeto E."/>
            <person name="Ivanova N."/>
            <person name="Pagani I."/>
            <person name="Pati A."/>
            <person name="Goodwin L."/>
            <person name="Nordberg H.P."/>
            <person name="Cantor M.N."/>
            <person name="Hua S.X."/>
            <person name="Woyke T."/>
            <person name="Kerfeld C.A."/>
        </authorList>
    </citation>
    <scope>NUCLEOTIDE SEQUENCE [LARGE SCALE GENOMIC DNA]</scope>
    <source>
        <strain evidence="3">ATCC 27169 / PCC 6605</strain>
    </source>
</reference>
<organism evidence="2 3">
    <name type="scientific">Chamaesiphon minutus (strain ATCC 27169 / PCC 6605)</name>
    <dbReference type="NCBI Taxonomy" id="1173020"/>
    <lineage>
        <taxon>Bacteria</taxon>
        <taxon>Bacillati</taxon>
        <taxon>Cyanobacteriota</taxon>
        <taxon>Cyanophyceae</taxon>
        <taxon>Gomontiellales</taxon>
        <taxon>Chamaesiphonaceae</taxon>
        <taxon>Chamaesiphon</taxon>
    </lineage>
</organism>
<dbReference type="HOGENOM" id="CLU_1364150_0_0_3"/>
<gene>
    <name evidence="2" type="ORF">Cha6605_2217</name>
</gene>
<dbReference type="EMBL" id="CP003600">
    <property type="protein sequence ID" value="AFY93300.1"/>
    <property type="molecule type" value="Genomic_DNA"/>
</dbReference>